<organism evidence="4 5">
    <name type="scientific">Oceanibaculum pacificum</name>
    <dbReference type="NCBI Taxonomy" id="580166"/>
    <lineage>
        <taxon>Bacteria</taxon>
        <taxon>Pseudomonadati</taxon>
        <taxon>Pseudomonadota</taxon>
        <taxon>Alphaproteobacteria</taxon>
        <taxon>Rhodospirillales</taxon>
        <taxon>Oceanibaculaceae</taxon>
        <taxon>Oceanibaculum</taxon>
    </lineage>
</organism>
<dbReference type="RefSeq" id="WP_067556483.1">
    <property type="nucleotide sequence ID" value="NZ_LPXN01000111.1"/>
</dbReference>
<dbReference type="InterPro" id="IPR050832">
    <property type="entry name" value="Bact_Acetyltransf"/>
</dbReference>
<dbReference type="Pfam" id="PF00583">
    <property type="entry name" value="Acetyltransf_1"/>
    <property type="match status" value="1"/>
</dbReference>
<evidence type="ECO:0000313" key="5">
    <source>
        <dbReference type="Proteomes" id="UP000076400"/>
    </source>
</evidence>
<proteinExistence type="predicted"/>
<dbReference type="InterPro" id="IPR000182">
    <property type="entry name" value="GNAT_dom"/>
</dbReference>
<sequence length="164" mass="18344">MTSVERLVPGQWAEWKALRLEGLLRHPEAFGGDWESESRQTPAEWQAGMTGRSHVFAARLEGGLVGSAGFAPFAPAKERHRGILFAMYVRDGHRGSGIADRLIEAAFAAAQPLVVQIHCAARVGNEPAIRLYRRHGFEIYGTEPRSLLVDGVYHDEHLMVRRFR</sequence>
<reference evidence="4 5" key="1">
    <citation type="submission" date="2015-12" db="EMBL/GenBank/DDBJ databases">
        <title>Genome sequence of Oceanibaculum pacificum MCCC 1A02656.</title>
        <authorList>
            <person name="Lu L."/>
            <person name="Lai Q."/>
            <person name="Shao Z."/>
            <person name="Qian P."/>
        </authorList>
    </citation>
    <scope>NUCLEOTIDE SEQUENCE [LARGE SCALE GENOMIC DNA]</scope>
    <source>
        <strain evidence="4 5">MCCC 1A02656</strain>
    </source>
</reference>
<dbReference type="STRING" id="580166.AUP43_09565"/>
<accession>A0A154W2V7</accession>
<dbReference type="SUPFAM" id="SSF55729">
    <property type="entry name" value="Acyl-CoA N-acyltransferases (Nat)"/>
    <property type="match status" value="1"/>
</dbReference>
<dbReference type="EMBL" id="LPXN01000111">
    <property type="protein sequence ID" value="KZD07860.1"/>
    <property type="molecule type" value="Genomic_DNA"/>
</dbReference>
<dbReference type="Gene3D" id="3.40.630.30">
    <property type="match status" value="1"/>
</dbReference>
<feature type="domain" description="N-acetyltransferase" evidence="3">
    <location>
        <begin position="2"/>
        <end position="164"/>
    </location>
</feature>
<dbReference type="AlphaFoldDB" id="A0A154W2V7"/>
<dbReference type="CDD" id="cd04301">
    <property type="entry name" value="NAT_SF"/>
    <property type="match status" value="1"/>
</dbReference>
<evidence type="ECO:0000313" key="4">
    <source>
        <dbReference type="EMBL" id="KZD07860.1"/>
    </source>
</evidence>
<name>A0A154W2V7_9PROT</name>
<keyword evidence="1" id="KW-0808">Transferase</keyword>
<dbReference type="GO" id="GO:0016747">
    <property type="term" value="F:acyltransferase activity, transferring groups other than amino-acyl groups"/>
    <property type="evidence" value="ECO:0007669"/>
    <property type="project" value="InterPro"/>
</dbReference>
<dbReference type="PROSITE" id="PS51186">
    <property type="entry name" value="GNAT"/>
    <property type="match status" value="1"/>
</dbReference>
<evidence type="ECO:0000259" key="3">
    <source>
        <dbReference type="PROSITE" id="PS51186"/>
    </source>
</evidence>
<dbReference type="Proteomes" id="UP000076400">
    <property type="component" value="Unassembled WGS sequence"/>
</dbReference>
<evidence type="ECO:0000256" key="1">
    <source>
        <dbReference type="ARBA" id="ARBA00022679"/>
    </source>
</evidence>
<protein>
    <recommendedName>
        <fullName evidence="3">N-acetyltransferase domain-containing protein</fullName>
    </recommendedName>
</protein>
<gene>
    <name evidence="4" type="ORF">AUP43_09565</name>
</gene>
<keyword evidence="2" id="KW-0012">Acyltransferase</keyword>
<keyword evidence="5" id="KW-1185">Reference proteome</keyword>
<comment type="caution">
    <text evidence="4">The sequence shown here is derived from an EMBL/GenBank/DDBJ whole genome shotgun (WGS) entry which is preliminary data.</text>
</comment>
<dbReference type="InterPro" id="IPR016181">
    <property type="entry name" value="Acyl_CoA_acyltransferase"/>
</dbReference>
<evidence type="ECO:0000256" key="2">
    <source>
        <dbReference type="ARBA" id="ARBA00023315"/>
    </source>
</evidence>
<dbReference type="OrthoDB" id="9799092at2"/>
<dbReference type="PANTHER" id="PTHR43877">
    <property type="entry name" value="AMINOALKYLPHOSPHONATE N-ACETYLTRANSFERASE-RELATED-RELATED"/>
    <property type="match status" value="1"/>
</dbReference>